<protein>
    <submittedName>
        <fullName evidence="5">PucR family transcriptional regulator</fullName>
    </submittedName>
</protein>
<evidence type="ECO:0000259" key="2">
    <source>
        <dbReference type="Pfam" id="PF13556"/>
    </source>
</evidence>
<dbReference type="InterPro" id="IPR025736">
    <property type="entry name" value="PucR_C-HTH_dom"/>
</dbReference>
<feature type="domain" description="CdaR GGDEF-like" evidence="4">
    <location>
        <begin position="200"/>
        <end position="309"/>
    </location>
</feature>
<dbReference type="InterPro" id="IPR051448">
    <property type="entry name" value="CdaR-like_regulators"/>
</dbReference>
<reference evidence="5 6" key="1">
    <citation type="submission" date="2019-03" db="EMBL/GenBank/DDBJ databases">
        <title>Genomics of glacier-inhabiting Cryobacterium strains.</title>
        <authorList>
            <person name="Liu Q."/>
            <person name="Xin Y.-H."/>
        </authorList>
    </citation>
    <scope>NUCLEOTIDE SEQUENCE [LARGE SCALE GENOMIC DNA]</scope>
    <source>
        <strain evidence="5 6">CGMCC 1.4292</strain>
    </source>
</reference>
<organism evidence="5 6">
    <name type="scientific">Cryobacterium psychrophilum</name>
    <dbReference type="NCBI Taxonomy" id="41988"/>
    <lineage>
        <taxon>Bacteria</taxon>
        <taxon>Bacillati</taxon>
        <taxon>Actinomycetota</taxon>
        <taxon>Actinomycetes</taxon>
        <taxon>Micrococcales</taxon>
        <taxon>Microbacteriaceae</taxon>
        <taxon>Cryobacterium</taxon>
    </lineage>
</organism>
<evidence type="ECO:0000256" key="1">
    <source>
        <dbReference type="ARBA" id="ARBA00006754"/>
    </source>
</evidence>
<dbReference type="EMBL" id="SOHQ01000048">
    <property type="protein sequence ID" value="TFD75115.1"/>
    <property type="molecule type" value="Genomic_DNA"/>
</dbReference>
<keyword evidence="6" id="KW-1185">Reference proteome</keyword>
<dbReference type="Pfam" id="PF13556">
    <property type="entry name" value="HTH_30"/>
    <property type="match status" value="1"/>
</dbReference>
<gene>
    <name evidence="5" type="ORF">E3T53_16770</name>
</gene>
<dbReference type="PANTHER" id="PTHR33744">
    <property type="entry name" value="CARBOHYDRATE DIACID REGULATOR"/>
    <property type="match status" value="1"/>
</dbReference>
<accession>A0A4Y8KJV4</accession>
<evidence type="ECO:0000313" key="6">
    <source>
        <dbReference type="Proteomes" id="UP000298218"/>
    </source>
</evidence>
<dbReference type="Pfam" id="PF17853">
    <property type="entry name" value="GGDEF_2"/>
    <property type="match status" value="1"/>
</dbReference>
<evidence type="ECO:0000313" key="5">
    <source>
        <dbReference type="EMBL" id="TFD75115.1"/>
    </source>
</evidence>
<dbReference type="InterPro" id="IPR042070">
    <property type="entry name" value="PucR_C-HTH_sf"/>
</dbReference>
<comment type="caution">
    <text evidence="5">The sequence shown here is derived from an EMBL/GenBank/DDBJ whole genome shotgun (WGS) entry which is preliminary data.</text>
</comment>
<dbReference type="InterPro" id="IPR025751">
    <property type="entry name" value="RsbRD_N_dom"/>
</dbReference>
<evidence type="ECO:0000259" key="4">
    <source>
        <dbReference type="Pfam" id="PF17853"/>
    </source>
</evidence>
<comment type="similarity">
    <text evidence="1">Belongs to the CdaR family.</text>
</comment>
<feature type="domain" description="RsbT co-antagonist protein RsbRD N-terminal" evidence="3">
    <location>
        <begin position="55"/>
        <end position="188"/>
    </location>
</feature>
<dbReference type="Proteomes" id="UP000298218">
    <property type="component" value="Unassembled WGS sequence"/>
</dbReference>
<dbReference type="PANTHER" id="PTHR33744:SF1">
    <property type="entry name" value="DNA-BINDING TRANSCRIPTIONAL ACTIVATOR ADER"/>
    <property type="match status" value="1"/>
</dbReference>
<dbReference type="Gene3D" id="1.10.10.2840">
    <property type="entry name" value="PucR C-terminal helix-turn-helix domain"/>
    <property type="match status" value="1"/>
</dbReference>
<dbReference type="AlphaFoldDB" id="A0A4Y8KJV4"/>
<dbReference type="InterPro" id="IPR041522">
    <property type="entry name" value="CdaR_GGDEF"/>
</dbReference>
<name>A0A4Y8KJV4_9MICO</name>
<sequence>MGGCPNIGPRHCVAAQPFDGQGGYSSCMHTSNIAIPNGIDADARALFAEMLDSVPALAARVVDQVLHGEHSYAESTLELAVLESVVIENIEALLLGLSGNNQSLEAPRRAGRVKAASNIPMAGLLHAYRLAGLLLWDEMMSRSLASSPRSEALLRVSSSVWGIIDEYSHAAAEAYRVVIDDLDRKDQQAKNVKLLSLLEGDTVTSEIPRMLRALGLPEHATYLVVVAELSGTGDDPMPGVASRLRAAGIYSAWATWKGEFVGLLACLLDTETASAIHVVAELAASRIGVSRSFPSLSVARDAVTQARLSMQCIPNGSVGAHRYGAAPLDLLIVSDPASTAEVHATVLGPLSAIDHRDSGLLLDTLEAWFAANGSTSEAAQLIHCHRNTVLHRLAKLSELTGRSVTRPLDAAELYVALRAARLARG</sequence>
<feature type="domain" description="PucR C-terminal helix-turn-helix" evidence="2">
    <location>
        <begin position="361"/>
        <end position="419"/>
    </location>
</feature>
<proteinExistence type="inferred from homology"/>
<evidence type="ECO:0000259" key="3">
    <source>
        <dbReference type="Pfam" id="PF14361"/>
    </source>
</evidence>
<dbReference type="Pfam" id="PF14361">
    <property type="entry name" value="RsbRD_N"/>
    <property type="match status" value="1"/>
</dbReference>